<dbReference type="InterPro" id="IPR036390">
    <property type="entry name" value="WH_DNA-bd_sf"/>
</dbReference>
<evidence type="ECO:0000256" key="2">
    <source>
        <dbReference type="ARBA" id="ARBA00023125"/>
    </source>
</evidence>
<evidence type="ECO:0000256" key="3">
    <source>
        <dbReference type="ARBA" id="ARBA00023163"/>
    </source>
</evidence>
<keyword evidence="3" id="KW-0804">Transcription</keyword>
<evidence type="ECO:0000313" key="6">
    <source>
        <dbReference type="EMBL" id="WLS05315.1"/>
    </source>
</evidence>
<keyword evidence="6" id="KW-0614">Plasmid</keyword>
<dbReference type="PANTHER" id="PTHR33204:SF29">
    <property type="entry name" value="TRANSCRIPTIONAL REGULATOR"/>
    <property type="match status" value="1"/>
</dbReference>
<proteinExistence type="predicted"/>
<dbReference type="PROSITE" id="PS51118">
    <property type="entry name" value="HTH_HXLR"/>
    <property type="match status" value="1"/>
</dbReference>
<reference evidence="6 7" key="1">
    <citation type="submission" date="2023-08" db="EMBL/GenBank/DDBJ databases">
        <title>Pathogen: clinical or host-associated sample.</title>
        <authorList>
            <person name="Hergert J."/>
            <person name="Casey R."/>
            <person name="Wagner J."/>
            <person name="Young E.L."/>
            <person name="Oakeson K.F."/>
        </authorList>
    </citation>
    <scope>NUCLEOTIDE SEQUENCE [LARGE SCALE GENOMIC DNA]</scope>
    <source>
        <strain evidence="6 7">UPHL-collab-2</strain>
        <plasmid evidence="6 7">unnamed1</plasmid>
    </source>
</reference>
<evidence type="ECO:0000313" key="7">
    <source>
        <dbReference type="Proteomes" id="UP001225788"/>
    </source>
</evidence>
<dbReference type="RefSeq" id="WP_247221180.1">
    <property type="nucleotide sequence ID" value="NZ_CP081988.1"/>
</dbReference>
<geneLocation type="plasmid" evidence="6 7">
    <name>unnamed1</name>
</geneLocation>
<sequence>MKQLISQCPIEEVMQILSGRWPTLLVYYLKDGTKRFSDLRRDNPTISHKMLTLELRKLENAGIVSRAEFEGYPLRVEYDLTPAGLQLVPLLDALGGWWENANGAAQVSVPPVKQPSSDRRRALHRKISS</sequence>
<evidence type="ECO:0000256" key="4">
    <source>
        <dbReference type="SAM" id="MobiDB-lite"/>
    </source>
</evidence>
<accession>A0ABY9K9U4</accession>
<name>A0ABY9K9U4_9HYPH</name>
<evidence type="ECO:0000256" key="1">
    <source>
        <dbReference type="ARBA" id="ARBA00023015"/>
    </source>
</evidence>
<feature type="domain" description="HTH hxlR-type" evidence="5">
    <location>
        <begin position="8"/>
        <end position="106"/>
    </location>
</feature>
<keyword evidence="7" id="KW-1185">Reference proteome</keyword>
<dbReference type="Pfam" id="PF01638">
    <property type="entry name" value="HxlR"/>
    <property type="match status" value="1"/>
</dbReference>
<organism evidence="6 7">
    <name type="scientific">Shinella oryzae</name>
    <dbReference type="NCBI Taxonomy" id="2871820"/>
    <lineage>
        <taxon>Bacteria</taxon>
        <taxon>Pseudomonadati</taxon>
        <taxon>Pseudomonadota</taxon>
        <taxon>Alphaproteobacteria</taxon>
        <taxon>Hyphomicrobiales</taxon>
        <taxon>Rhizobiaceae</taxon>
        <taxon>Shinella</taxon>
    </lineage>
</organism>
<dbReference type="SUPFAM" id="SSF46785">
    <property type="entry name" value="Winged helix' DNA-binding domain"/>
    <property type="match status" value="1"/>
</dbReference>
<evidence type="ECO:0000259" key="5">
    <source>
        <dbReference type="PROSITE" id="PS51118"/>
    </source>
</evidence>
<keyword evidence="1" id="KW-0805">Transcription regulation</keyword>
<gene>
    <name evidence="6" type="ORF">Q9315_24520</name>
</gene>
<dbReference type="Gene3D" id="1.10.10.10">
    <property type="entry name" value="Winged helix-like DNA-binding domain superfamily/Winged helix DNA-binding domain"/>
    <property type="match status" value="1"/>
</dbReference>
<dbReference type="EMBL" id="CP132315">
    <property type="protein sequence ID" value="WLS05315.1"/>
    <property type="molecule type" value="Genomic_DNA"/>
</dbReference>
<keyword evidence="2" id="KW-0238">DNA-binding</keyword>
<dbReference type="InterPro" id="IPR002577">
    <property type="entry name" value="HTH_HxlR"/>
</dbReference>
<protein>
    <submittedName>
        <fullName evidence="6">Helix-turn-helix domain-containing protein</fullName>
    </submittedName>
</protein>
<dbReference type="Proteomes" id="UP001225788">
    <property type="component" value="Plasmid unnamed1"/>
</dbReference>
<feature type="region of interest" description="Disordered" evidence="4">
    <location>
        <begin position="108"/>
        <end position="129"/>
    </location>
</feature>
<dbReference type="InterPro" id="IPR036388">
    <property type="entry name" value="WH-like_DNA-bd_sf"/>
</dbReference>
<dbReference type="PANTHER" id="PTHR33204">
    <property type="entry name" value="TRANSCRIPTIONAL REGULATOR, MARR FAMILY"/>
    <property type="match status" value="1"/>
</dbReference>